<reference evidence="4" key="1">
    <citation type="submission" date="2021-07" db="EMBL/GenBank/DDBJ databases">
        <authorList>
            <person name="Catto M.A."/>
            <person name="Jacobson A."/>
            <person name="Kennedy G."/>
            <person name="Labadie P."/>
            <person name="Hunt B.G."/>
            <person name="Srinivasan R."/>
        </authorList>
    </citation>
    <scope>NUCLEOTIDE SEQUENCE</scope>
    <source>
        <strain evidence="4">PL_HMW_Pooled</strain>
        <tissue evidence="4">Head</tissue>
    </source>
</reference>
<dbReference type="GO" id="GO:0008270">
    <property type="term" value="F:zinc ion binding"/>
    <property type="evidence" value="ECO:0007669"/>
    <property type="project" value="UniProtKB-KW"/>
</dbReference>
<evidence type="ECO:0000256" key="2">
    <source>
        <dbReference type="SAM" id="MobiDB-lite"/>
    </source>
</evidence>
<feature type="domain" description="SWIM-type" evidence="3">
    <location>
        <begin position="222"/>
        <end position="259"/>
    </location>
</feature>
<evidence type="ECO:0000313" key="4">
    <source>
        <dbReference type="EMBL" id="KAK3919042.1"/>
    </source>
</evidence>
<dbReference type="PROSITE" id="PS50966">
    <property type="entry name" value="ZF_SWIM"/>
    <property type="match status" value="1"/>
</dbReference>
<feature type="compositionally biased region" description="Low complexity" evidence="2">
    <location>
        <begin position="155"/>
        <end position="165"/>
    </location>
</feature>
<protein>
    <submittedName>
        <fullName evidence="4">Transportin-1</fullName>
    </submittedName>
</protein>
<sequence length="303" mass="34771">MFRLYEMEISGPIQLFENDGVPGSKLDTRILQRYTTTQLRRWLECRKLPTKGNKDCLIARISNKVKTGRGHILDIGVDGGKWLEIKRNKLLQQSGTNVPKKETLPITGWRPFPGFKIPTMFNEGHIYHWIVESVPRVLPTFLRDLQTDDIDVEGESQQQENSGQESDQEDEPHYAGSREMFRRGRLYITSRFVLNVRDKVVGDKYYLKAEVRASMKMEVRYVSATISNKSGSVLDGSCTCKQRGMGRCSHVAALLLYVSKWTEDHGHSGMYLDVFSAMFPFQGCHKIVLYFYTTLRSHSTITC</sequence>
<evidence type="ECO:0000259" key="3">
    <source>
        <dbReference type="PROSITE" id="PS50966"/>
    </source>
</evidence>
<organism evidence="4 5">
    <name type="scientific">Frankliniella fusca</name>
    <dbReference type="NCBI Taxonomy" id="407009"/>
    <lineage>
        <taxon>Eukaryota</taxon>
        <taxon>Metazoa</taxon>
        <taxon>Ecdysozoa</taxon>
        <taxon>Arthropoda</taxon>
        <taxon>Hexapoda</taxon>
        <taxon>Insecta</taxon>
        <taxon>Pterygota</taxon>
        <taxon>Neoptera</taxon>
        <taxon>Paraneoptera</taxon>
        <taxon>Thysanoptera</taxon>
        <taxon>Terebrantia</taxon>
        <taxon>Thripoidea</taxon>
        <taxon>Thripidae</taxon>
        <taxon>Frankliniella</taxon>
    </lineage>
</organism>
<evidence type="ECO:0000256" key="1">
    <source>
        <dbReference type="PROSITE-ProRule" id="PRU00325"/>
    </source>
</evidence>
<keyword evidence="1" id="KW-0479">Metal-binding</keyword>
<feature type="region of interest" description="Disordered" evidence="2">
    <location>
        <begin position="153"/>
        <end position="174"/>
    </location>
</feature>
<dbReference type="Proteomes" id="UP001219518">
    <property type="component" value="Unassembled WGS sequence"/>
</dbReference>
<proteinExistence type="predicted"/>
<dbReference type="SUPFAM" id="SSF68906">
    <property type="entry name" value="SAP domain"/>
    <property type="match status" value="1"/>
</dbReference>
<dbReference type="InterPro" id="IPR003034">
    <property type="entry name" value="SAP_dom"/>
</dbReference>
<dbReference type="AlphaFoldDB" id="A0AAE1LI84"/>
<keyword evidence="5" id="KW-1185">Reference proteome</keyword>
<reference evidence="4" key="2">
    <citation type="journal article" date="2023" name="BMC Genomics">
        <title>Pest status, molecular evolution, and epigenetic factors derived from the genome assembly of Frankliniella fusca, a thysanopteran phytovirus vector.</title>
        <authorList>
            <person name="Catto M.A."/>
            <person name="Labadie P.E."/>
            <person name="Jacobson A.L."/>
            <person name="Kennedy G.G."/>
            <person name="Srinivasan R."/>
            <person name="Hunt B.G."/>
        </authorList>
    </citation>
    <scope>NUCLEOTIDE SEQUENCE</scope>
    <source>
        <strain evidence="4">PL_HMW_Pooled</strain>
    </source>
</reference>
<gene>
    <name evidence="4" type="ORF">KUF71_008191</name>
</gene>
<dbReference type="Pfam" id="PF02037">
    <property type="entry name" value="SAP"/>
    <property type="match status" value="1"/>
</dbReference>
<dbReference type="EMBL" id="JAHWGI010000969">
    <property type="protein sequence ID" value="KAK3919042.1"/>
    <property type="molecule type" value="Genomic_DNA"/>
</dbReference>
<accession>A0AAE1LI84</accession>
<dbReference type="InterPro" id="IPR007527">
    <property type="entry name" value="Znf_SWIM"/>
</dbReference>
<name>A0AAE1LI84_9NEOP</name>
<evidence type="ECO:0000313" key="5">
    <source>
        <dbReference type="Proteomes" id="UP001219518"/>
    </source>
</evidence>
<keyword evidence="1" id="KW-0863">Zinc-finger</keyword>
<dbReference type="InterPro" id="IPR036361">
    <property type="entry name" value="SAP_dom_sf"/>
</dbReference>
<comment type="caution">
    <text evidence="4">The sequence shown here is derived from an EMBL/GenBank/DDBJ whole genome shotgun (WGS) entry which is preliminary data.</text>
</comment>
<keyword evidence="1" id="KW-0862">Zinc</keyword>